<feature type="domain" description="Glycosyl transferase family 1" evidence="3">
    <location>
        <begin position="207"/>
        <end position="367"/>
    </location>
</feature>
<gene>
    <name evidence="5" type="ORF">HKBW3S33_00110</name>
</gene>
<dbReference type="PANTHER" id="PTHR45947">
    <property type="entry name" value="SULFOQUINOVOSYL TRANSFERASE SQD2"/>
    <property type="match status" value="1"/>
</dbReference>
<evidence type="ECO:0000256" key="2">
    <source>
        <dbReference type="ARBA" id="ARBA00022679"/>
    </source>
</evidence>
<dbReference type="InterPro" id="IPR050194">
    <property type="entry name" value="Glycosyltransferase_grp1"/>
</dbReference>
<dbReference type="AlphaFoldDB" id="A0A6V8P2C6"/>
<keyword evidence="1" id="KW-0328">Glycosyltransferase</keyword>
<evidence type="ECO:0000313" key="5">
    <source>
        <dbReference type="EMBL" id="GFP26695.1"/>
    </source>
</evidence>
<reference evidence="5 6" key="1">
    <citation type="journal article" date="2020" name="Front. Microbiol.">
        <title>Single-cell genomics of novel Actinobacteria with the Wood-Ljungdahl pathway discovered in a serpentinizing system.</title>
        <authorList>
            <person name="Merino N."/>
            <person name="Kawai M."/>
            <person name="Boyd E.S."/>
            <person name="Colman D.R."/>
            <person name="McGlynn S.E."/>
            <person name="Nealson K.H."/>
            <person name="Kurokawa K."/>
            <person name="Hongoh Y."/>
        </authorList>
    </citation>
    <scope>NUCLEOTIDE SEQUENCE [LARGE SCALE GENOMIC DNA]</scope>
    <source>
        <strain evidence="5 6">S33</strain>
    </source>
</reference>
<evidence type="ECO:0000313" key="6">
    <source>
        <dbReference type="Proteomes" id="UP000591948"/>
    </source>
</evidence>
<dbReference type="PANTHER" id="PTHR45947:SF3">
    <property type="entry name" value="SULFOQUINOVOSYL TRANSFERASE SQD2"/>
    <property type="match status" value="1"/>
</dbReference>
<dbReference type="EMBL" id="BLRY01000003">
    <property type="protein sequence ID" value="GFP26695.1"/>
    <property type="molecule type" value="Genomic_DNA"/>
</dbReference>
<keyword evidence="2" id="KW-0808">Transferase</keyword>
<dbReference type="GO" id="GO:0016758">
    <property type="term" value="F:hexosyltransferase activity"/>
    <property type="evidence" value="ECO:0007669"/>
    <property type="project" value="TreeGrafter"/>
</dbReference>
<dbReference type="GO" id="GO:1901137">
    <property type="term" value="P:carbohydrate derivative biosynthetic process"/>
    <property type="evidence" value="ECO:0007669"/>
    <property type="project" value="UniProtKB-ARBA"/>
</dbReference>
<name>A0A6V8P2C6_9ACTN</name>
<protein>
    <submittedName>
        <fullName evidence="5">Uncharacterized protein</fullName>
    </submittedName>
</protein>
<dbReference type="RefSeq" id="WP_176232922.1">
    <property type="nucleotide sequence ID" value="NZ_BLRY01000003.1"/>
</dbReference>
<evidence type="ECO:0000259" key="3">
    <source>
        <dbReference type="Pfam" id="PF00534"/>
    </source>
</evidence>
<dbReference type="Proteomes" id="UP000591948">
    <property type="component" value="Unassembled WGS sequence"/>
</dbReference>
<sequence>MTEQEPPKDRLKILMIAPTPFFADRGCHVRILEEYRHLTRMGHQVIICTYHLGNNPEGVTLYRTIKIPWYKKLSAGPSYHKLYLDPFLFFLSLRKALSFRPDIIHGHLHEGTLIGAVVGRLLRIPVVGDMQGSLYEEMVNHKFIGENTIMARFWRWVERKVNLLPDHLITSSTLTRELWLERFKLPDKMITAVPDGVDTTFVRPDYDREELRQKLNLPQDKKIVLFLGVLTQYQGIDCLLEAIELIKNKRNDLFFLMVGFPVEEYQRKVNQAGLPDMVYFTGKVDYDQTPHYLCLGDLAVSPKLAKTEANLKIPNYMAAGLPVVVFDIPINHDYLGELGVYARYGDPVSLAEKIMELADDEVRLRHLQKLVRERAEKAWSWDTSARKLTQIYRMVVDHHAVGKT</sequence>
<dbReference type="InterPro" id="IPR028098">
    <property type="entry name" value="Glyco_trans_4-like_N"/>
</dbReference>
<dbReference type="Pfam" id="PF00534">
    <property type="entry name" value="Glycos_transf_1"/>
    <property type="match status" value="1"/>
</dbReference>
<feature type="domain" description="Glycosyltransferase subfamily 4-like N-terminal" evidence="4">
    <location>
        <begin position="27"/>
        <end position="200"/>
    </location>
</feature>
<dbReference type="InterPro" id="IPR001296">
    <property type="entry name" value="Glyco_trans_1"/>
</dbReference>
<accession>A0A6V8P2C6</accession>
<dbReference type="Pfam" id="PF13439">
    <property type="entry name" value="Glyco_transf_4"/>
    <property type="match status" value="1"/>
</dbReference>
<organism evidence="5 6">
    <name type="scientific">Candidatus Hakubella thermalkaliphila</name>
    <dbReference type="NCBI Taxonomy" id="2754717"/>
    <lineage>
        <taxon>Bacteria</taxon>
        <taxon>Bacillati</taxon>
        <taxon>Actinomycetota</taxon>
        <taxon>Actinomycetota incertae sedis</taxon>
        <taxon>Candidatus Hakubellales</taxon>
        <taxon>Candidatus Hakubellaceae</taxon>
        <taxon>Candidatus Hakubella</taxon>
    </lineage>
</organism>
<dbReference type="SUPFAM" id="SSF53756">
    <property type="entry name" value="UDP-Glycosyltransferase/glycogen phosphorylase"/>
    <property type="match status" value="1"/>
</dbReference>
<comment type="caution">
    <text evidence="5">The sequence shown here is derived from an EMBL/GenBank/DDBJ whole genome shotgun (WGS) entry which is preliminary data.</text>
</comment>
<dbReference type="Gene3D" id="3.40.50.2000">
    <property type="entry name" value="Glycogen Phosphorylase B"/>
    <property type="match status" value="2"/>
</dbReference>
<evidence type="ECO:0000259" key="4">
    <source>
        <dbReference type="Pfam" id="PF13439"/>
    </source>
</evidence>
<proteinExistence type="predicted"/>
<keyword evidence="6" id="KW-1185">Reference proteome</keyword>
<evidence type="ECO:0000256" key="1">
    <source>
        <dbReference type="ARBA" id="ARBA00022676"/>
    </source>
</evidence>
<dbReference type="CDD" id="cd03801">
    <property type="entry name" value="GT4_PimA-like"/>
    <property type="match status" value="1"/>
</dbReference>